<reference evidence="2 3" key="1">
    <citation type="submission" date="2020-08" db="EMBL/GenBank/DDBJ databases">
        <title>Functional genomics of gut bacteria from endangered species of beetles.</title>
        <authorList>
            <person name="Carlos-Shanley C."/>
        </authorList>
    </citation>
    <scope>NUCLEOTIDE SEQUENCE [LARGE SCALE GENOMIC DNA]</scope>
    <source>
        <strain evidence="2 3">S00179</strain>
    </source>
</reference>
<feature type="region of interest" description="Disordered" evidence="1">
    <location>
        <begin position="203"/>
        <end position="338"/>
    </location>
</feature>
<feature type="region of interest" description="Disordered" evidence="1">
    <location>
        <begin position="120"/>
        <end position="141"/>
    </location>
</feature>
<comment type="caution">
    <text evidence="2">The sequence shown here is derived from an EMBL/GenBank/DDBJ whole genome shotgun (WGS) entry which is preliminary data.</text>
</comment>
<evidence type="ECO:0000313" key="3">
    <source>
        <dbReference type="Proteomes" id="UP000566995"/>
    </source>
</evidence>
<gene>
    <name evidence="2" type="ORF">HNP46_005719</name>
</gene>
<dbReference type="Pfam" id="PF06693">
    <property type="entry name" value="DUF1190"/>
    <property type="match status" value="1"/>
</dbReference>
<evidence type="ECO:0000256" key="1">
    <source>
        <dbReference type="SAM" id="MobiDB-lite"/>
    </source>
</evidence>
<dbReference type="EMBL" id="JACHLI010000032">
    <property type="protein sequence ID" value="MBB4866812.1"/>
    <property type="molecule type" value="Genomic_DNA"/>
</dbReference>
<dbReference type="InterPro" id="IPR009576">
    <property type="entry name" value="Biofilm_formation_YgiB"/>
</dbReference>
<dbReference type="PROSITE" id="PS51257">
    <property type="entry name" value="PROKAR_LIPOPROTEIN"/>
    <property type="match status" value="1"/>
</dbReference>
<dbReference type="RefSeq" id="WP_184595670.1">
    <property type="nucleotide sequence ID" value="NZ_JACHLI010000032.1"/>
</dbReference>
<organism evidence="2 3">
    <name type="scientific">Pseudomonas nitroreducens</name>
    <dbReference type="NCBI Taxonomy" id="46680"/>
    <lineage>
        <taxon>Bacteria</taxon>
        <taxon>Pseudomonadati</taxon>
        <taxon>Pseudomonadota</taxon>
        <taxon>Gammaproteobacteria</taxon>
        <taxon>Pseudomonadales</taxon>
        <taxon>Pseudomonadaceae</taxon>
        <taxon>Pseudomonas</taxon>
    </lineage>
</organism>
<feature type="compositionally biased region" description="Basic and acidic residues" evidence="1">
    <location>
        <begin position="208"/>
        <end position="220"/>
    </location>
</feature>
<name>A0A7W7P510_PSENT</name>
<dbReference type="AlphaFoldDB" id="A0A7W7P510"/>
<feature type="compositionally biased region" description="Low complexity" evidence="1">
    <location>
        <begin position="256"/>
        <end position="329"/>
    </location>
</feature>
<accession>A0A7W7P510</accession>
<proteinExistence type="predicted"/>
<sequence length="338" mass="35271">MKRKSSPAITLALVGAIPLILTGCDEPQKAPEVATVTNSKTFANMQACVDAKVPTDICQNALIQAMQEHKKVAPTFSSQTDCEDVFMKDSCVETSGAQWMPKLAGFQITESHEVPVEVAREKQREEQQATQTASGQNGVINTGGGAAAGGTTIINNTSGGASHSGVGDFMLGYALGNLSNASAPRYYAQPVYVERTSRGDYRTSTLKQRIDEGQKFEKSTQSRSGWDYSQKPMSDSLANRAATTRIAPQPPQSTASKLWGAAPSSSSSYKPSNSGSSWGSSGSSYNSSSYGSSYKSTSSSSGSSWGSSWGSSSKSSASSSRSGFGSVASARGGWSSGG</sequence>
<dbReference type="Proteomes" id="UP000566995">
    <property type="component" value="Unassembled WGS sequence"/>
</dbReference>
<protein>
    <submittedName>
        <fullName evidence="2">Uncharacterized protein YgiB involved in biofilm formation</fullName>
    </submittedName>
</protein>
<evidence type="ECO:0000313" key="2">
    <source>
        <dbReference type="EMBL" id="MBB4866812.1"/>
    </source>
</evidence>